<keyword evidence="2" id="KW-1185">Reference proteome</keyword>
<name>A0ACB7S6E4_HYAAI</name>
<protein>
    <submittedName>
        <fullName evidence="1">Uncharacterized protein</fullName>
    </submittedName>
</protein>
<organism evidence="1 2">
    <name type="scientific">Hyalomma asiaticum</name>
    <name type="common">Tick</name>
    <dbReference type="NCBI Taxonomy" id="266040"/>
    <lineage>
        <taxon>Eukaryota</taxon>
        <taxon>Metazoa</taxon>
        <taxon>Ecdysozoa</taxon>
        <taxon>Arthropoda</taxon>
        <taxon>Chelicerata</taxon>
        <taxon>Arachnida</taxon>
        <taxon>Acari</taxon>
        <taxon>Parasitiformes</taxon>
        <taxon>Ixodida</taxon>
        <taxon>Ixodoidea</taxon>
        <taxon>Ixodidae</taxon>
        <taxon>Hyalomminae</taxon>
        <taxon>Hyalomma</taxon>
    </lineage>
</organism>
<dbReference type="Proteomes" id="UP000821845">
    <property type="component" value="Chromosome 5"/>
</dbReference>
<reference evidence="1" key="1">
    <citation type="submission" date="2020-05" db="EMBL/GenBank/DDBJ databases">
        <title>Large-scale comparative analyses of tick genomes elucidate their genetic diversity and vector capacities.</title>
        <authorList>
            <person name="Jia N."/>
            <person name="Wang J."/>
            <person name="Shi W."/>
            <person name="Du L."/>
            <person name="Sun Y."/>
            <person name="Zhan W."/>
            <person name="Jiang J."/>
            <person name="Wang Q."/>
            <person name="Zhang B."/>
            <person name="Ji P."/>
            <person name="Sakyi L.B."/>
            <person name="Cui X."/>
            <person name="Yuan T."/>
            <person name="Jiang B."/>
            <person name="Yang W."/>
            <person name="Lam T.T.-Y."/>
            <person name="Chang Q."/>
            <person name="Ding S."/>
            <person name="Wang X."/>
            <person name="Zhu J."/>
            <person name="Ruan X."/>
            <person name="Zhao L."/>
            <person name="Wei J."/>
            <person name="Que T."/>
            <person name="Du C."/>
            <person name="Cheng J."/>
            <person name="Dai P."/>
            <person name="Han X."/>
            <person name="Huang E."/>
            <person name="Gao Y."/>
            <person name="Liu J."/>
            <person name="Shao H."/>
            <person name="Ye R."/>
            <person name="Li L."/>
            <person name="Wei W."/>
            <person name="Wang X."/>
            <person name="Wang C."/>
            <person name="Yang T."/>
            <person name="Huo Q."/>
            <person name="Li W."/>
            <person name="Guo W."/>
            <person name="Chen H."/>
            <person name="Zhou L."/>
            <person name="Ni X."/>
            <person name="Tian J."/>
            <person name="Zhou Y."/>
            <person name="Sheng Y."/>
            <person name="Liu T."/>
            <person name="Pan Y."/>
            <person name="Xia L."/>
            <person name="Li J."/>
            <person name="Zhao F."/>
            <person name="Cao W."/>
        </authorList>
    </citation>
    <scope>NUCLEOTIDE SEQUENCE</scope>
    <source>
        <strain evidence="1">Hyas-2018</strain>
    </source>
</reference>
<gene>
    <name evidence="1" type="ORF">HPB50_012543</name>
</gene>
<proteinExistence type="predicted"/>
<accession>A0ACB7S6E4</accession>
<sequence length="321" mass="36089">MDTRLKGPTSTSATREPLSSGLGVSRCFPPKIRSTALGSRLPIPSILRKNRWPFSGRKTTLMVGRRKLTRGRTTGFETTPFALGKKSIVLRGKCPPILSRLRAAGDETSPRIGLSGHRRLPAARQITLPIANGPSSTRHHNTPQPFVDSSFKTRVFRKLRMVRRPSSMAASDLIFPYRNRKRGRDWLTTGITTGSPYECAEAREEIQPQYARYRFPKRLIAGVRQPVLPLPFLPCGHYQKMNLARPVRRGTYPRAVEPSIEAPVVSNQRLADCKLRREEPRTNALLRRACAVPSLLALHFQVTETRQEAQEATKVPFSRGH</sequence>
<evidence type="ECO:0000313" key="1">
    <source>
        <dbReference type="EMBL" id="KAH6930295.1"/>
    </source>
</evidence>
<dbReference type="EMBL" id="CM023485">
    <property type="protein sequence ID" value="KAH6930295.1"/>
    <property type="molecule type" value="Genomic_DNA"/>
</dbReference>
<evidence type="ECO:0000313" key="2">
    <source>
        <dbReference type="Proteomes" id="UP000821845"/>
    </source>
</evidence>
<comment type="caution">
    <text evidence="1">The sequence shown here is derived from an EMBL/GenBank/DDBJ whole genome shotgun (WGS) entry which is preliminary data.</text>
</comment>